<feature type="region of interest" description="Disordered" evidence="2">
    <location>
        <begin position="155"/>
        <end position="178"/>
    </location>
</feature>
<dbReference type="PROSITE" id="PS50038">
    <property type="entry name" value="FZ"/>
    <property type="match status" value="1"/>
</dbReference>
<dbReference type="SUPFAM" id="SSF63501">
    <property type="entry name" value="Frizzled cysteine-rich domain"/>
    <property type="match status" value="1"/>
</dbReference>
<reference evidence="5 6" key="1">
    <citation type="journal article" date="2015" name="Genome Biol. Evol.">
        <title>Phylogenomic analyses indicate that early fungi evolved digesting cell walls of algal ancestors of land plants.</title>
        <authorList>
            <person name="Chang Y."/>
            <person name="Wang S."/>
            <person name="Sekimoto S."/>
            <person name="Aerts A.L."/>
            <person name="Choi C."/>
            <person name="Clum A."/>
            <person name="LaButti K.M."/>
            <person name="Lindquist E.A."/>
            <person name="Yee Ngan C."/>
            <person name="Ohm R.A."/>
            <person name="Salamov A.A."/>
            <person name="Grigoriev I.V."/>
            <person name="Spatafora J.W."/>
            <person name="Berbee M.L."/>
        </authorList>
    </citation>
    <scope>NUCLEOTIDE SEQUENCE [LARGE SCALE GENOMIC DNA]</scope>
    <source>
        <strain evidence="5 6">JEL478</strain>
    </source>
</reference>
<dbReference type="Proteomes" id="UP000070544">
    <property type="component" value="Unassembled WGS sequence"/>
</dbReference>
<dbReference type="EMBL" id="KQ965737">
    <property type="protein sequence ID" value="KXS19685.1"/>
    <property type="molecule type" value="Genomic_DNA"/>
</dbReference>
<protein>
    <recommendedName>
        <fullName evidence="4">FZ domain-containing protein</fullName>
    </recommendedName>
</protein>
<evidence type="ECO:0000313" key="5">
    <source>
        <dbReference type="EMBL" id="KXS19685.1"/>
    </source>
</evidence>
<dbReference type="InterPro" id="IPR036790">
    <property type="entry name" value="Frizzled_dom_sf"/>
</dbReference>
<dbReference type="OrthoDB" id="2154393at2759"/>
<name>A0A139AT61_GONPJ</name>
<feature type="chain" id="PRO_5007296409" description="FZ domain-containing protein" evidence="3">
    <location>
        <begin position="22"/>
        <end position="259"/>
    </location>
</feature>
<evidence type="ECO:0000256" key="1">
    <source>
        <dbReference type="ARBA" id="ARBA00023157"/>
    </source>
</evidence>
<feature type="signal peptide" evidence="3">
    <location>
        <begin position="1"/>
        <end position="21"/>
    </location>
</feature>
<sequence length="259" mass="27023">MAAPLALAVALLAALTPSGSAQGSCFPYSGVCSSVLGSSFSTFQPSQAAFDIAKNNASFAIDQVNIIKNLNPDCYNLYLNYTCSLYFPPCVNNQPVYQCKALCTATTKSCTQLFTLGGYADKLPKCVTLDYPTPPGISYTDTNCFNPAGSAAAGTGSAPSPTSSPSPSSGTGTSSSVTCPKPLIPNPFNRTDNLPYTCPGGQCCFPCPIYHALLPPSPGAAYYERIVMILELIGTASTFDPSPFTLLTTTPPQAPLSSW</sequence>
<evidence type="ECO:0000256" key="2">
    <source>
        <dbReference type="SAM" id="MobiDB-lite"/>
    </source>
</evidence>
<feature type="domain" description="FZ" evidence="4">
    <location>
        <begin position="20"/>
        <end position="147"/>
    </location>
</feature>
<feature type="compositionally biased region" description="Low complexity" evidence="2">
    <location>
        <begin position="155"/>
        <end position="176"/>
    </location>
</feature>
<evidence type="ECO:0000259" key="4">
    <source>
        <dbReference type="PROSITE" id="PS50038"/>
    </source>
</evidence>
<evidence type="ECO:0000256" key="3">
    <source>
        <dbReference type="SAM" id="SignalP"/>
    </source>
</evidence>
<gene>
    <name evidence="5" type="ORF">M427DRAFT_427511</name>
</gene>
<keyword evidence="6" id="KW-1185">Reference proteome</keyword>
<dbReference type="Gene3D" id="1.10.2000.10">
    <property type="entry name" value="Frizzled cysteine-rich domain"/>
    <property type="match status" value="1"/>
</dbReference>
<dbReference type="AlphaFoldDB" id="A0A139AT61"/>
<keyword evidence="1" id="KW-1015">Disulfide bond</keyword>
<accession>A0A139AT61</accession>
<evidence type="ECO:0000313" key="6">
    <source>
        <dbReference type="Proteomes" id="UP000070544"/>
    </source>
</evidence>
<organism evidence="5 6">
    <name type="scientific">Gonapodya prolifera (strain JEL478)</name>
    <name type="common">Monoblepharis prolifera</name>
    <dbReference type="NCBI Taxonomy" id="1344416"/>
    <lineage>
        <taxon>Eukaryota</taxon>
        <taxon>Fungi</taxon>
        <taxon>Fungi incertae sedis</taxon>
        <taxon>Chytridiomycota</taxon>
        <taxon>Chytridiomycota incertae sedis</taxon>
        <taxon>Monoblepharidomycetes</taxon>
        <taxon>Monoblepharidales</taxon>
        <taxon>Gonapodyaceae</taxon>
        <taxon>Gonapodya</taxon>
    </lineage>
</organism>
<keyword evidence="3" id="KW-0732">Signal</keyword>
<dbReference type="InterPro" id="IPR020067">
    <property type="entry name" value="Frizzled_dom"/>
</dbReference>
<proteinExistence type="predicted"/>